<dbReference type="InterPro" id="IPR008584">
    <property type="entry name" value="CXXC_Zn-binding_euk"/>
</dbReference>
<dbReference type="WBParaSite" id="SSLN_0001784101-mRNA-1">
    <property type="protein sequence ID" value="SSLN_0001784101-mRNA-1"/>
    <property type="gene ID" value="SSLN_0001784101"/>
</dbReference>
<dbReference type="PANTHER" id="PTHR12857">
    <property type="entry name" value="CXXC MOTIF CONTAINING ZINC BINDING PROTEIN"/>
    <property type="match status" value="1"/>
</dbReference>
<dbReference type="SUPFAM" id="SSF141678">
    <property type="entry name" value="MAL13P1.257-like"/>
    <property type="match status" value="1"/>
</dbReference>
<reference evidence="4 5" key="2">
    <citation type="submission" date="2018-11" db="EMBL/GenBank/DDBJ databases">
        <authorList>
            <consortium name="Pathogen Informatics"/>
        </authorList>
    </citation>
    <scope>NUCLEOTIDE SEQUENCE [LARGE SCALE GENOMIC DNA]</scope>
    <source>
        <strain evidence="4 5">NST_G2</strain>
    </source>
</reference>
<accession>A0A183TL40</accession>
<organism evidence="6">
    <name type="scientific">Schistocephalus solidus</name>
    <name type="common">Tapeworm</name>
    <dbReference type="NCBI Taxonomy" id="70667"/>
    <lineage>
        <taxon>Eukaryota</taxon>
        <taxon>Metazoa</taxon>
        <taxon>Spiralia</taxon>
        <taxon>Lophotrochozoa</taxon>
        <taxon>Platyhelminthes</taxon>
        <taxon>Cestoda</taxon>
        <taxon>Eucestoda</taxon>
        <taxon>Diphyllobothriidea</taxon>
        <taxon>Diphyllobothriidae</taxon>
        <taxon>Schistocephalus</taxon>
    </lineage>
</organism>
<dbReference type="GO" id="GO:0008270">
    <property type="term" value="F:zinc ion binding"/>
    <property type="evidence" value="ECO:0007669"/>
    <property type="project" value="TreeGrafter"/>
</dbReference>
<gene>
    <name evidence="4" type="ORF">SSLN_LOCUS17188</name>
</gene>
<evidence type="ECO:0000313" key="5">
    <source>
        <dbReference type="Proteomes" id="UP000275846"/>
    </source>
</evidence>
<comment type="similarity">
    <text evidence="1">Belongs to the UPF0587 family.</text>
</comment>
<keyword evidence="2" id="KW-0479">Metal-binding</keyword>
<evidence type="ECO:0000313" key="4">
    <source>
        <dbReference type="EMBL" id="VDM03574.1"/>
    </source>
</evidence>
<name>A0A183TL40_SCHSO</name>
<dbReference type="PANTHER" id="PTHR12857:SF0">
    <property type="entry name" value="CXXC MOTIF CONTAINING ZINC BINDING PROTEIN"/>
    <property type="match status" value="1"/>
</dbReference>
<sequence>MLKSRYPDETEISIFGHFRKFTNACAFWRQCLNSRLIKNTCGWSYALFYLRFADIVSGSVSPYTDASSEKFSRIMRLDCRGLQPLAFSPRVGWRVTSSASSRVFDDVDLGQSDWTDYDDDGDQCVGVFDVTSRFVSSK</sequence>
<dbReference type="Proteomes" id="UP000275846">
    <property type="component" value="Unassembled WGS sequence"/>
</dbReference>
<dbReference type="STRING" id="70667.A0A183TL40"/>
<dbReference type="EMBL" id="UYSU01042112">
    <property type="protein sequence ID" value="VDM03574.1"/>
    <property type="molecule type" value="Genomic_DNA"/>
</dbReference>
<evidence type="ECO:0000256" key="3">
    <source>
        <dbReference type="ARBA" id="ARBA00022833"/>
    </source>
</evidence>
<keyword evidence="5" id="KW-1185">Reference proteome</keyword>
<evidence type="ECO:0000256" key="2">
    <source>
        <dbReference type="ARBA" id="ARBA00022723"/>
    </source>
</evidence>
<proteinExistence type="inferred from homology"/>
<dbReference type="OrthoDB" id="10248838at2759"/>
<evidence type="ECO:0000256" key="1">
    <source>
        <dbReference type="ARBA" id="ARBA00007818"/>
    </source>
</evidence>
<keyword evidence="3" id="KW-0862">Zinc</keyword>
<dbReference type="AlphaFoldDB" id="A0A183TL40"/>
<protein>
    <submittedName>
        <fullName evidence="6">MATH domain-containing protein</fullName>
    </submittedName>
</protein>
<dbReference type="Pfam" id="PF05907">
    <property type="entry name" value="CXXC_Zn-b_euk"/>
    <property type="match status" value="1"/>
</dbReference>
<evidence type="ECO:0000313" key="6">
    <source>
        <dbReference type="WBParaSite" id="SSLN_0001784101-mRNA-1"/>
    </source>
</evidence>
<reference evidence="6" key="1">
    <citation type="submission" date="2016-06" db="UniProtKB">
        <authorList>
            <consortium name="WormBaseParasite"/>
        </authorList>
    </citation>
    <scope>IDENTIFICATION</scope>
</reference>